<gene>
    <name evidence="5" type="ORF">BV898_15243</name>
</gene>
<dbReference type="InterPro" id="IPR036770">
    <property type="entry name" value="Ankyrin_rpt-contain_sf"/>
</dbReference>
<dbReference type="EMBL" id="MTYJ01000201">
    <property type="protein sequence ID" value="OWA50736.1"/>
    <property type="molecule type" value="Genomic_DNA"/>
</dbReference>
<feature type="compositionally biased region" description="Low complexity" evidence="4">
    <location>
        <begin position="1"/>
        <end position="15"/>
    </location>
</feature>
<feature type="compositionally biased region" description="Polar residues" evidence="4">
    <location>
        <begin position="329"/>
        <end position="339"/>
    </location>
</feature>
<feature type="compositionally biased region" description="Basic residues" evidence="4">
    <location>
        <begin position="502"/>
        <end position="518"/>
    </location>
</feature>
<proteinExistence type="predicted"/>
<sequence>MTSSTRRSSSSSSSSPFGEILAEISAGGRRGSLGAMAKRAEDLDDGDVDGELDDDFFGTPEEQTRRQQQPAPSSSSTSGGKGGRSLVPCLTVMDACVACDEESLCDILRKGVTKGALNKKHPKTGRTGLAYACAQGYLGVLDILVGMGPILDVNASAASEESGSACTNVTSCLDVPDNEGNTPLHLAAEAGHADVLSNLLAFFRDVQIDSRNHAGLTPLMKAAIQGRTNCAKILLFAGACPALRDVGRCMCATEWARLCGRHSTADIIERFPHTSCLLHPSVHSPQPTPHVVNDRSSGQAAQRLAYSSSSGTSGSGSPHQTPVFPRSPPATQNGLSAQIYQPHGSPTGLTVRRAYRAASEPNLQARPSVQLQLEQLQELNQQPAFRRKPSWIRRRLKQALGMDKHHRKSLQPGQINRFGSTPSLADESVHHSNSSTPFSCASHRNSSHSHEAKSNGKPRPPMIVPKVKIHHTDSQQDMLSAVALAASVSGDEQSSKQQQPEKKHKLDFKRVMMFRKRSSSTATELSSKKI</sequence>
<comment type="caution">
    <text evidence="5">The sequence shown here is derived from an EMBL/GenBank/DDBJ whole genome shotgun (WGS) entry which is preliminary data.</text>
</comment>
<protein>
    <submittedName>
        <fullName evidence="5">Ankyrin repeat domain-containing protein 33B</fullName>
    </submittedName>
</protein>
<evidence type="ECO:0000256" key="4">
    <source>
        <dbReference type="SAM" id="MobiDB-lite"/>
    </source>
</evidence>
<dbReference type="OrthoDB" id="5406014at2759"/>
<feature type="compositionally biased region" description="Acidic residues" evidence="4">
    <location>
        <begin position="42"/>
        <end position="56"/>
    </location>
</feature>
<dbReference type="PROSITE" id="PS50088">
    <property type="entry name" value="ANK_REPEAT"/>
    <property type="match status" value="2"/>
</dbReference>
<feature type="region of interest" description="Disordered" evidence="4">
    <location>
        <begin position="282"/>
        <end position="348"/>
    </location>
</feature>
<dbReference type="Pfam" id="PF12796">
    <property type="entry name" value="Ank_2"/>
    <property type="match status" value="1"/>
</dbReference>
<dbReference type="SMART" id="SM00248">
    <property type="entry name" value="ANK"/>
    <property type="match status" value="3"/>
</dbReference>
<feature type="compositionally biased region" description="Polar residues" evidence="4">
    <location>
        <begin position="411"/>
        <end position="423"/>
    </location>
</feature>
<feature type="region of interest" description="Disordered" evidence="4">
    <location>
        <begin position="483"/>
        <end position="530"/>
    </location>
</feature>
<accession>A0A9X6RKI8</accession>
<feature type="compositionally biased region" description="Polar residues" evidence="4">
    <location>
        <begin position="519"/>
        <end position="530"/>
    </location>
</feature>
<keyword evidence="1" id="KW-0677">Repeat</keyword>
<feature type="region of interest" description="Disordered" evidence="4">
    <location>
        <begin position="1"/>
        <end position="83"/>
    </location>
</feature>
<dbReference type="Proteomes" id="UP000192578">
    <property type="component" value="Unassembled WGS sequence"/>
</dbReference>
<evidence type="ECO:0000313" key="5">
    <source>
        <dbReference type="EMBL" id="OWA50736.1"/>
    </source>
</evidence>
<reference evidence="6" key="1">
    <citation type="submission" date="2017-01" db="EMBL/GenBank/DDBJ databases">
        <title>Comparative genomics of anhydrobiosis in the tardigrade Hypsibius dujardini.</title>
        <authorList>
            <person name="Yoshida Y."/>
            <person name="Koutsovoulos G."/>
            <person name="Laetsch D."/>
            <person name="Stevens L."/>
            <person name="Kumar S."/>
            <person name="Horikawa D."/>
            <person name="Ishino K."/>
            <person name="Komine S."/>
            <person name="Tomita M."/>
            <person name="Blaxter M."/>
            <person name="Arakawa K."/>
        </authorList>
    </citation>
    <scope>NUCLEOTIDE SEQUENCE [LARGE SCALE GENOMIC DNA]</scope>
    <source>
        <strain evidence="6">Z151</strain>
    </source>
</reference>
<dbReference type="SUPFAM" id="SSF48403">
    <property type="entry name" value="Ankyrin repeat"/>
    <property type="match status" value="1"/>
</dbReference>
<dbReference type="PANTHER" id="PTHR24173:SF40">
    <property type="entry name" value="AGAP006757-PA"/>
    <property type="match status" value="1"/>
</dbReference>
<dbReference type="Gene3D" id="1.25.40.20">
    <property type="entry name" value="Ankyrin repeat-containing domain"/>
    <property type="match status" value="1"/>
</dbReference>
<keyword evidence="6" id="KW-1185">Reference proteome</keyword>
<dbReference type="InterPro" id="IPR002110">
    <property type="entry name" value="Ankyrin_rpt"/>
</dbReference>
<feature type="repeat" description="ANK" evidence="3">
    <location>
        <begin position="214"/>
        <end position="246"/>
    </location>
</feature>
<evidence type="ECO:0000256" key="3">
    <source>
        <dbReference type="PROSITE-ProRule" id="PRU00023"/>
    </source>
</evidence>
<evidence type="ECO:0000256" key="2">
    <source>
        <dbReference type="ARBA" id="ARBA00023043"/>
    </source>
</evidence>
<evidence type="ECO:0000313" key="6">
    <source>
        <dbReference type="Proteomes" id="UP000192578"/>
    </source>
</evidence>
<feature type="region of interest" description="Disordered" evidence="4">
    <location>
        <begin position="400"/>
        <end position="461"/>
    </location>
</feature>
<evidence type="ECO:0000256" key="1">
    <source>
        <dbReference type="ARBA" id="ARBA00022737"/>
    </source>
</evidence>
<dbReference type="PANTHER" id="PTHR24173">
    <property type="entry name" value="ANKYRIN REPEAT CONTAINING"/>
    <property type="match status" value="1"/>
</dbReference>
<keyword evidence="2 3" id="KW-0040">ANK repeat</keyword>
<dbReference type="PROSITE" id="PS50297">
    <property type="entry name" value="ANK_REP_REGION"/>
    <property type="match status" value="1"/>
</dbReference>
<feature type="compositionally biased region" description="Low complexity" evidence="4">
    <location>
        <begin position="307"/>
        <end position="317"/>
    </location>
</feature>
<name>A0A9X6RKI8_HYPEX</name>
<feature type="compositionally biased region" description="Polar residues" evidence="4">
    <location>
        <begin position="431"/>
        <end position="444"/>
    </location>
</feature>
<dbReference type="AlphaFoldDB" id="A0A9X6RKI8"/>
<feature type="repeat" description="ANK" evidence="3">
    <location>
        <begin position="179"/>
        <end position="211"/>
    </location>
</feature>
<organism evidence="5 6">
    <name type="scientific">Hypsibius exemplaris</name>
    <name type="common">Freshwater tardigrade</name>
    <dbReference type="NCBI Taxonomy" id="2072580"/>
    <lineage>
        <taxon>Eukaryota</taxon>
        <taxon>Metazoa</taxon>
        <taxon>Ecdysozoa</taxon>
        <taxon>Tardigrada</taxon>
        <taxon>Eutardigrada</taxon>
        <taxon>Parachela</taxon>
        <taxon>Hypsibioidea</taxon>
        <taxon>Hypsibiidae</taxon>
        <taxon>Hypsibius</taxon>
    </lineage>
</organism>